<feature type="non-terminal residue" evidence="1">
    <location>
        <position position="118"/>
    </location>
</feature>
<evidence type="ECO:0000313" key="1">
    <source>
        <dbReference type="EMBL" id="GAG70410.1"/>
    </source>
</evidence>
<dbReference type="EMBL" id="BART01002946">
    <property type="protein sequence ID" value="GAG70410.1"/>
    <property type="molecule type" value="Genomic_DNA"/>
</dbReference>
<protein>
    <submittedName>
        <fullName evidence="1">Uncharacterized protein</fullName>
    </submittedName>
</protein>
<gene>
    <name evidence="1" type="ORF">S01H4_08545</name>
</gene>
<proteinExistence type="predicted"/>
<organism evidence="1">
    <name type="scientific">marine sediment metagenome</name>
    <dbReference type="NCBI Taxonomy" id="412755"/>
    <lineage>
        <taxon>unclassified sequences</taxon>
        <taxon>metagenomes</taxon>
        <taxon>ecological metagenomes</taxon>
    </lineage>
</organism>
<comment type="caution">
    <text evidence="1">The sequence shown here is derived from an EMBL/GenBank/DDBJ whole genome shotgun (WGS) entry which is preliminary data.</text>
</comment>
<dbReference type="AlphaFoldDB" id="X0ZL63"/>
<reference evidence="1" key="1">
    <citation type="journal article" date="2014" name="Front. Microbiol.">
        <title>High frequency of phylogenetically diverse reductive dehalogenase-homologous genes in deep subseafloor sedimentary metagenomes.</title>
        <authorList>
            <person name="Kawai M."/>
            <person name="Futagami T."/>
            <person name="Toyoda A."/>
            <person name="Takaki Y."/>
            <person name="Nishi S."/>
            <person name="Hori S."/>
            <person name="Arai W."/>
            <person name="Tsubouchi T."/>
            <person name="Morono Y."/>
            <person name="Uchiyama I."/>
            <person name="Ito T."/>
            <person name="Fujiyama A."/>
            <person name="Inagaki F."/>
            <person name="Takami H."/>
        </authorList>
    </citation>
    <scope>NUCLEOTIDE SEQUENCE</scope>
    <source>
        <strain evidence="1">Expedition CK06-06</strain>
    </source>
</reference>
<sequence length="118" mass="14080">MPIPMRIDRLFKGESTFFILPDMIKLNRLINELDLVLNMKSFLLAGIKNLINFAKNKFKEKTFLTLKPETITRWFEKSLELKTNIPSLTDDFTFLFSEFFRFYAYCENQGIDSKNEEY</sequence>
<name>X0ZL63_9ZZZZ</name>
<accession>X0ZL63</accession>